<evidence type="ECO:0000313" key="7">
    <source>
        <dbReference type="EMBL" id="KAF2728075.1"/>
    </source>
</evidence>
<dbReference type="GO" id="GO:0016020">
    <property type="term" value="C:membrane"/>
    <property type="evidence" value="ECO:0007669"/>
    <property type="project" value="UniProtKB-SubCell"/>
</dbReference>
<proteinExistence type="predicted"/>
<dbReference type="InterPro" id="IPR032805">
    <property type="entry name" value="Wax_synthase_dom"/>
</dbReference>
<feature type="transmembrane region" description="Helical" evidence="5">
    <location>
        <begin position="104"/>
        <end position="122"/>
    </location>
</feature>
<sequence length="202" mass="23221">MQASVTTREAWMRLCTVVELVIPEYFWLSAYHDLSAIIFIGLGLDQDDEWPPIMGLVSAAKTVRGFWGGFWHRILYRSFNAHAASLSHRLGFEKGTLAARMMNNFLVFMFSAVMHSAVSARIGNQCAWGRNMAFWLLQPLAFVMEGVVQALWRRYWSTVALSKRQLQLLHGAEAVAGYCWVLCWFFWVEPKRIFPLAYCGKE</sequence>
<feature type="transmembrane region" description="Helical" evidence="5">
    <location>
        <begin position="134"/>
        <end position="156"/>
    </location>
</feature>
<keyword evidence="3 5" id="KW-1133">Transmembrane helix</keyword>
<evidence type="ECO:0000256" key="2">
    <source>
        <dbReference type="ARBA" id="ARBA00022692"/>
    </source>
</evidence>
<dbReference type="Pfam" id="PF13813">
    <property type="entry name" value="MBOAT_2"/>
    <property type="match status" value="1"/>
</dbReference>
<dbReference type="Proteomes" id="UP000799444">
    <property type="component" value="Unassembled WGS sequence"/>
</dbReference>
<feature type="transmembrane region" description="Helical" evidence="5">
    <location>
        <begin position="168"/>
        <end position="187"/>
    </location>
</feature>
<comment type="caution">
    <text evidence="7">The sequence shown here is derived from an EMBL/GenBank/DDBJ whole genome shotgun (WGS) entry which is preliminary data.</text>
</comment>
<evidence type="ECO:0000256" key="1">
    <source>
        <dbReference type="ARBA" id="ARBA00004141"/>
    </source>
</evidence>
<dbReference type="OrthoDB" id="1077582at2759"/>
<evidence type="ECO:0000259" key="6">
    <source>
        <dbReference type="Pfam" id="PF13813"/>
    </source>
</evidence>
<name>A0A9P4QKM8_9PLEO</name>
<keyword evidence="4 5" id="KW-0472">Membrane</keyword>
<evidence type="ECO:0000256" key="5">
    <source>
        <dbReference type="SAM" id="Phobius"/>
    </source>
</evidence>
<evidence type="ECO:0000256" key="4">
    <source>
        <dbReference type="ARBA" id="ARBA00023136"/>
    </source>
</evidence>
<organism evidence="7 8">
    <name type="scientific">Polyplosphaeria fusca</name>
    <dbReference type="NCBI Taxonomy" id="682080"/>
    <lineage>
        <taxon>Eukaryota</taxon>
        <taxon>Fungi</taxon>
        <taxon>Dikarya</taxon>
        <taxon>Ascomycota</taxon>
        <taxon>Pezizomycotina</taxon>
        <taxon>Dothideomycetes</taxon>
        <taxon>Pleosporomycetidae</taxon>
        <taxon>Pleosporales</taxon>
        <taxon>Tetraplosphaeriaceae</taxon>
        <taxon>Polyplosphaeria</taxon>
    </lineage>
</organism>
<dbReference type="AlphaFoldDB" id="A0A9P4QKM8"/>
<reference evidence="7" key="1">
    <citation type="journal article" date="2020" name="Stud. Mycol.">
        <title>101 Dothideomycetes genomes: a test case for predicting lifestyles and emergence of pathogens.</title>
        <authorList>
            <person name="Haridas S."/>
            <person name="Albert R."/>
            <person name="Binder M."/>
            <person name="Bloem J."/>
            <person name="Labutti K."/>
            <person name="Salamov A."/>
            <person name="Andreopoulos B."/>
            <person name="Baker S."/>
            <person name="Barry K."/>
            <person name="Bills G."/>
            <person name="Bluhm B."/>
            <person name="Cannon C."/>
            <person name="Castanera R."/>
            <person name="Culley D."/>
            <person name="Daum C."/>
            <person name="Ezra D."/>
            <person name="Gonzalez J."/>
            <person name="Henrissat B."/>
            <person name="Kuo A."/>
            <person name="Liang C."/>
            <person name="Lipzen A."/>
            <person name="Lutzoni F."/>
            <person name="Magnuson J."/>
            <person name="Mondo S."/>
            <person name="Nolan M."/>
            <person name="Ohm R."/>
            <person name="Pangilinan J."/>
            <person name="Park H.-J."/>
            <person name="Ramirez L."/>
            <person name="Alfaro M."/>
            <person name="Sun H."/>
            <person name="Tritt A."/>
            <person name="Yoshinaga Y."/>
            <person name="Zwiers L.-H."/>
            <person name="Turgeon B."/>
            <person name="Goodwin S."/>
            <person name="Spatafora J."/>
            <person name="Crous P."/>
            <person name="Grigoriev I."/>
        </authorList>
    </citation>
    <scope>NUCLEOTIDE SEQUENCE</scope>
    <source>
        <strain evidence="7">CBS 125425</strain>
    </source>
</reference>
<evidence type="ECO:0000256" key="3">
    <source>
        <dbReference type="ARBA" id="ARBA00022989"/>
    </source>
</evidence>
<accession>A0A9P4QKM8</accession>
<keyword evidence="2 5" id="KW-0812">Transmembrane</keyword>
<gene>
    <name evidence="7" type="ORF">EJ04DRAFT_504692</name>
</gene>
<protein>
    <recommendedName>
        <fullName evidence="6">Wax synthase domain-containing protein</fullName>
    </recommendedName>
</protein>
<dbReference type="EMBL" id="ML996297">
    <property type="protein sequence ID" value="KAF2728075.1"/>
    <property type="molecule type" value="Genomic_DNA"/>
</dbReference>
<keyword evidence="8" id="KW-1185">Reference proteome</keyword>
<feature type="domain" description="Wax synthase" evidence="6">
    <location>
        <begin position="50"/>
        <end position="135"/>
    </location>
</feature>
<comment type="subcellular location">
    <subcellularLocation>
        <location evidence="1">Membrane</location>
        <topology evidence="1">Multi-pass membrane protein</topology>
    </subcellularLocation>
</comment>
<evidence type="ECO:0000313" key="8">
    <source>
        <dbReference type="Proteomes" id="UP000799444"/>
    </source>
</evidence>